<evidence type="ECO:0000313" key="3">
    <source>
        <dbReference type="EMBL" id="ORY08559.1"/>
    </source>
</evidence>
<organism evidence="3 5">
    <name type="scientific">Neocallimastix californiae</name>
    <dbReference type="NCBI Taxonomy" id="1754190"/>
    <lineage>
        <taxon>Eukaryota</taxon>
        <taxon>Fungi</taxon>
        <taxon>Fungi incertae sedis</taxon>
        <taxon>Chytridiomycota</taxon>
        <taxon>Chytridiomycota incertae sedis</taxon>
        <taxon>Neocallimastigomycetes</taxon>
        <taxon>Neocallimastigales</taxon>
        <taxon>Neocallimastigaceae</taxon>
        <taxon>Neocallimastix</taxon>
    </lineage>
</organism>
<dbReference type="Proteomes" id="UP000193920">
    <property type="component" value="Unassembled WGS sequence"/>
</dbReference>
<dbReference type="SMART" id="SM00248">
    <property type="entry name" value="ANK"/>
    <property type="match status" value="5"/>
</dbReference>
<keyword evidence="1" id="KW-0677">Repeat</keyword>
<dbReference type="Pfam" id="PF12796">
    <property type="entry name" value="Ank_2"/>
    <property type="match status" value="2"/>
</dbReference>
<dbReference type="InterPro" id="IPR036770">
    <property type="entry name" value="Ankyrin_rpt-contain_sf"/>
</dbReference>
<evidence type="ECO:0000256" key="1">
    <source>
        <dbReference type="ARBA" id="ARBA00022737"/>
    </source>
</evidence>
<dbReference type="Gene3D" id="1.25.40.20">
    <property type="entry name" value="Ankyrin repeat-containing domain"/>
    <property type="match status" value="2"/>
</dbReference>
<protein>
    <submittedName>
        <fullName evidence="3">Ankyrin</fullName>
    </submittedName>
</protein>
<evidence type="ECO:0000313" key="4">
    <source>
        <dbReference type="EMBL" id="ORY08563.1"/>
    </source>
</evidence>
<sequence length="424" mass="49795">MTVTEFESFKNVLFTNLKKENSKALEIIDENEKLIKFYLNGDDQALIKKFVTDFNNVILDKNVKYDNYKLFESVLNHRLFTKVLNQFRESDILIRACADVKMFYIYVHNPNSYNEHFNKKLIKWLLTMNINYGVQDELGRTALMYAVKYKDEYFAVEKMMHGKHINLLDKNGNSVLFHACEAYFTLEEFLKYRDLFDVNHLNNKNENLFLYAARNKKINCYEYLDALKKYNNYDINIINDEGMTATMYVISHGQYKILQYLLKNYQIDVNHVNKFGNSLLSVLIKSYYEYYCKTIEREEGFGVEIMDFKRYALCFKVLNEYGCDFKKTIDEENNTVIDVLSKINDKVISKYLLKNGNIDFIVESNKQSQKYPQIDGSKPIIKKNSKILDKALEEVLQTSSSIGNKINLGIGKVINYAFYPGSNN</sequence>
<proteinExistence type="predicted"/>
<dbReference type="SUPFAM" id="SSF48403">
    <property type="entry name" value="Ankyrin repeat"/>
    <property type="match status" value="1"/>
</dbReference>
<keyword evidence="5" id="KW-1185">Reference proteome</keyword>
<dbReference type="OrthoDB" id="2150000at2759"/>
<reference evidence="3 5" key="1">
    <citation type="submission" date="2016-08" db="EMBL/GenBank/DDBJ databases">
        <title>A Parts List for Fungal Cellulosomes Revealed by Comparative Genomics.</title>
        <authorList>
            <consortium name="DOE Joint Genome Institute"/>
            <person name="Haitjema C.H."/>
            <person name="Gilmore S.P."/>
            <person name="Henske J.K."/>
            <person name="Solomon K.V."/>
            <person name="De Groot R."/>
            <person name="Kuo A."/>
            <person name="Mondo S.J."/>
            <person name="Salamov A.A."/>
            <person name="Labutti K."/>
            <person name="Zhao Z."/>
            <person name="Chiniquy J."/>
            <person name="Barry K."/>
            <person name="Brewer H.M."/>
            <person name="Purvine S.O."/>
            <person name="Wright A.T."/>
            <person name="Boxma B."/>
            <person name="Van Alen T."/>
            <person name="Hackstein J.H."/>
            <person name="Baker S.E."/>
            <person name="Grigoriev I.V."/>
            <person name="O'Malley M.A."/>
        </authorList>
    </citation>
    <scope>NUCLEOTIDE SEQUENCE [LARGE SCALE GENOMIC DNA]</scope>
    <source>
        <strain evidence="3 5">G1</strain>
    </source>
</reference>
<dbReference type="PANTHER" id="PTHR24198:SF165">
    <property type="entry name" value="ANKYRIN REPEAT-CONTAINING PROTEIN-RELATED"/>
    <property type="match status" value="1"/>
</dbReference>
<gene>
    <name evidence="3" type="ORF">LY90DRAFT_709079</name>
    <name evidence="4" type="ORF">LY90DRAFT_709083</name>
</gene>
<evidence type="ECO:0000256" key="2">
    <source>
        <dbReference type="ARBA" id="ARBA00023043"/>
    </source>
</evidence>
<dbReference type="EMBL" id="MCOG01000420">
    <property type="protein sequence ID" value="ORY08563.1"/>
    <property type="molecule type" value="Genomic_DNA"/>
</dbReference>
<dbReference type="InterPro" id="IPR002110">
    <property type="entry name" value="Ankyrin_rpt"/>
</dbReference>
<keyword evidence="2" id="KW-0040">ANK repeat</keyword>
<dbReference type="EMBL" id="MCOG01000420">
    <property type="protein sequence ID" value="ORY08559.1"/>
    <property type="molecule type" value="Genomic_DNA"/>
</dbReference>
<accession>A0A1Y1ZEB3</accession>
<dbReference type="PANTHER" id="PTHR24198">
    <property type="entry name" value="ANKYRIN REPEAT AND PROTEIN KINASE DOMAIN-CONTAINING PROTEIN"/>
    <property type="match status" value="1"/>
</dbReference>
<dbReference type="AlphaFoldDB" id="A0A1Y1ZEB3"/>
<evidence type="ECO:0000313" key="5">
    <source>
        <dbReference type="Proteomes" id="UP000193920"/>
    </source>
</evidence>
<comment type="caution">
    <text evidence="3">The sequence shown here is derived from an EMBL/GenBank/DDBJ whole genome shotgun (WGS) entry which is preliminary data.</text>
</comment>
<name>A0A1Y1ZEB3_9FUNG</name>